<evidence type="ECO:0000313" key="2">
    <source>
        <dbReference type="Proteomes" id="UP001231649"/>
    </source>
</evidence>
<evidence type="ECO:0000313" key="1">
    <source>
        <dbReference type="EMBL" id="KAJ8717443.1"/>
    </source>
</evidence>
<proteinExistence type="predicted"/>
<keyword evidence="2" id="KW-1185">Reference proteome</keyword>
<accession>A0ACC2QMU9</accession>
<comment type="caution">
    <text evidence="1">The sequence shown here is derived from an EMBL/GenBank/DDBJ whole genome shotgun (WGS) entry which is preliminary data.</text>
</comment>
<sequence length="333" mass="38046">MPCHKMQRTPPSTPRSTLVAGQSLSESDLTSAATNQNIDGNNITVRYKRQRIDDSPNKEFDPELKPALDDFKLELLDMLTKWKTEHDQMLTSWKNDQDAVLAKLVSDVTQLKNQCLSIQTTNSEIERSMTFINNQYEEIISKVSSLEKEKNANSEHINRLQKQIQDLHFAKRPATIEIRNIPVKENENPDDLIAVALKVGKAVDMDIQASAFRDIYCIPGRPGLCRPIVAEFSCVNTRNDFLAKVRTFNKERQLHDKLNSQSVGIEGDKKPVYVDEHLPSTVKKLLYDARQFAKTHNYSSWYSNGRILLRKEPTDKPIHIKSEKCLSILLGQQ</sequence>
<name>A0ACC2QMU9_9NEOP</name>
<organism evidence="1 2">
    <name type="scientific">Mythimna loreyi</name>
    <dbReference type="NCBI Taxonomy" id="667449"/>
    <lineage>
        <taxon>Eukaryota</taxon>
        <taxon>Metazoa</taxon>
        <taxon>Ecdysozoa</taxon>
        <taxon>Arthropoda</taxon>
        <taxon>Hexapoda</taxon>
        <taxon>Insecta</taxon>
        <taxon>Pterygota</taxon>
        <taxon>Neoptera</taxon>
        <taxon>Endopterygota</taxon>
        <taxon>Lepidoptera</taxon>
        <taxon>Glossata</taxon>
        <taxon>Ditrysia</taxon>
        <taxon>Noctuoidea</taxon>
        <taxon>Noctuidae</taxon>
        <taxon>Noctuinae</taxon>
        <taxon>Hadenini</taxon>
        <taxon>Mythimna</taxon>
    </lineage>
</organism>
<protein>
    <submittedName>
        <fullName evidence="1">Uncharacterized protein</fullName>
    </submittedName>
</protein>
<dbReference type="Proteomes" id="UP001231649">
    <property type="component" value="Chromosome 18"/>
</dbReference>
<dbReference type="EMBL" id="CM056794">
    <property type="protein sequence ID" value="KAJ8717443.1"/>
    <property type="molecule type" value="Genomic_DNA"/>
</dbReference>
<gene>
    <name evidence="1" type="ORF">PYW08_005842</name>
</gene>
<reference evidence="1" key="1">
    <citation type="submission" date="2023-03" db="EMBL/GenBank/DDBJ databases">
        <title>Chromosome-level genomes of two armyworms, Mythimna separata and Mythimna loreyi, provide insights into the biosynthesis and reception of sex pheromones.</title>
        <authorList>
            <person name="Zhao H."/>
        </authorList>
    </citation>
    <scope>NUCLEOTIDE SEQUENCE</scope>
    <source>
        <strain evidence="1">BeijingLab</strain>
    </source>
</reference>